<reference evidence="1 2" key="1">
    <citation type="submission" date="2024-02" db="EMBL/GenBank/DDBJ databases">
        <title>First draft genome assembly of two strains of Seiridium cardinale.</title>
        <authorList>
            <person name="Emiliani G."/>
            <person name="Scali E."/>
        </authorList>
    </citation>
    <scope>NUCLEOTIDE SEQUENCE [LARGE SCALE GENOMIC DNA]</scope>
    <source>
        <strain evidence="1 2">BM-138-000479</strain>
    </source>
</reference>
<sequence length="710" mass="82229">MSTMIENMPEPFMPPLLIEVTHIYVHRIIFVADLTEDLKTTWGRVKDELESSMVLKPEIYAFEYDSSEVTTLLDLVSSHRLDQHAEKLLDDIENVDLSGCLFVAHGYGGLICEQAYINAITRNSPEERIHGIVLFDTRHFRAGLAEWTLLSAKRMRIDCAKTTRLQNWKELSTDINKISDMQKKFRDREPPPQTVCYFANQIVRDYNLRISPSWAILPGVKSIPVDANHFEMTRLEAIEATKDHGFLGLTGILSGSIGHRLSEADITKYFKKVSQEQEGVKVKHQMLKEDPENPEDKLGEWVGQARGRNGECLLPYLSIEKLSDHLSRTNDKLHQTSDCKASFSWALFLNQLGIRPDDSILKWQPPSRTWLETRDNDMTKSQRRRPQIMRPDIIELQLDFSALVLLVNLYSINARQLHSLREDTQELSFGTLIKTGLEPGGVARESAFEFAVKDHRQLQSAHKPFQYYFPGWNRLGVELSKFPEKPLIASYFVAQEKGISDSKLWPGDSRDLKEDVRLLLQTMESFSKGKADRPYLLTQKWIEFANRVKQRATSQDGTNKVLADHISWCIKEDTRIRQSLEKIVPEWEAVDVEIQHAVECMCFFQNGGFRFSWDEKEQERSWRQQLQDEIIKELSDPLERLKYNKHNLWFQELSSIGVADLVKLMSLPERILNAPVILLRSDDGRGWEKEQQKDERKVTKWIRTDEASIR</sequence>
<dbReference type="InterPro" id="IPR029058">
    <property type="entry name" value="AB_hydrolase_fold"/>
</dbReference>
<accession>A0ABR2XLE6</accession>
<protein>
    <submittedName>
        <fullName evidence="1">Uncharacterized protein</fullName>
    </submittedName>
</protein>
<keyword evidence="2" id="KW-1185">Reference proteome</keyword>
<dbReference type="EMBL" id="JARVKM010000040">
    <property type="protein sequence ID" value="KAK9774599.1"/>
    <property type="molecule type" value="Genomic_DNA"/>
</dbReference>
<proteinExistence type="predicted"/>
<dbReference type="Gene3D" id="3.40.50.1820">
    <property type="entry name" value="alpha/beta hydrolase"/>
    <property type="match status" value="1"/>
</dbReference>
<dbReference type="Proteomes" id="UP001465668">
    <property type="component" value="Unassembled WGS sequence"/>
</dbReference>
<organism evidence="1 2">
    <name type="scientific">Seiridium cardinale</name>
    <dbReference type="NCBI Taxonomy" id="138064"/>
    <lineage>
        <taxon>Eukaryota</taxon>
        <taxon>Fungi</taxon>
        <taxon>Dikarya</taxon>
        <taxon>Ascomycota</taxon>
        <taxon>Pezizomycotina</taxon>
        <taxon>Sordariomycetes</taxon>
        <taxon>Xylariomycetidae</taxon>
        <taxon>Amphisphaeriales</taxon>
        <taxon>Sporocadaceae</taxon>
        <taxon>Seiridium</taxon>
    </lineage>
</organism>
<name>A0ABR2XLE6_9PEZI</name>
<gene>
    <name evidence="1" type="ORF">SCAR479_08684</name>
</gene>
<evidence type="ECO:0000313" key="2">
    <source>
        <dbReference type="Proteomes" id="UP001465668"/>
    </source>
</evidence>
<comment type="caution">
    <text evidence="1">The sequence shown here is derived from an EMBL/GenBank/DDBJ whole genome shotgun (WGS) entry which is preliminary data.</text>
</comment>
<evidence type="ECO:0000313" key="1">
    <source>
        <dbReference type="EMBL" id="KAK9774599.1"/>
    </source>
</evidence>